<gene>
    <name evidence="8" type="ORF">GWI33_006074</name>
</gene>
<dbReference type="InterPro" id="IPR001007">
    <property type="entry name" value="VWF_dom"/>
</dbReference>
<feature type="disulfide bond" evidence="4">
    <location>
        <begin position="1072"/>
        <end position="1124"/>
    </location>
</feature>
<name>A0A834ME28_RHYFE</name>
<dbReference type="CDD" id="cd19941">
    <property type="entry name" value="TIL"/>
    <property type="match status" value="1"/>
</dbReference>
<dbReference type="Pfam" id="PF01826">
    <property type="entry name" value="TIL"/>
    <property type="match status" value="1"/>
</dbReference>
<dbReference type="PANTHER" id="PTHR11339">
    <property type="entry name" value="EXTRACELLULAR MATRIX GLYCOPROTEIN RELATED"/>
    <property type="match status" value="1"/>
</dbReference>
<comment type="caution">
    <text evidence="4">Lacks conserved residue(s) required for the propagation of feature annotation.</text>
</comment>
<evidence type="ECO:0000313" key="8">
    <source>
        <dbReference type="EMBL" id="KAF7280408.1"/>
    </source>
</evidence>
<keyword evidence="3" id="KW-0325">Glycoprotein</keyword>
<keyword evidence="9" id="KW-1185">Reference proteome</keyword>
<feature type="disulfide bond" evidence="4">
    <location>
        <begin position="1068"/>
        <end position="1122"/>
    </location>
</feature>
<dbReference type="EMBL" id="JAACXV010000301">
    <property type="protein sequence ID" value="KAF7280408.1"/>
    <property type="molecule type" value="Genomic_DNA"/>
</dbReference>
<keyword evidence="2 4" id="KW-1015">Disulfide bond</keyword>
<dbReference type="PROSITE" id="PS01208">
    <property type="entry name" value="VWFC_1"/>
    <property type="match status" value="1"/>
</dbReference>
<dbReference type="SMART" id="SM00041">
    <property type="entry name" value="CT"/>
    <property type="match status" value="1"/>
</dbReference>
<dbReference type="Pfam" id="PF08742">
    <property type="entry name" value="C8"/>
    <property type="match status" value="2"/>
</dbReference>
<sequence>MVCEINSREQPLGECAKVLDIESFISRCLETTCNCLEKAPSNHTAAEECRCNAMQTFVIDCLSTDSSIDLSDWRMIQDCPATCEAPLVYHDCYQRKCEPTCKSIADPNVCPKINSMCFPGCYCPVGHVRKDDSCIKPSSCRDCECNVLPHLQYVTYDESNFTVTGNCVYVMSRDALIGNENTHKWQVLITNHPCKNKPDKMCVGKVTILYKGHKMHILLDYFRNKLKLIVDAERIDEYDEIADWASVRETATKHMKILLAEDQVEVSVYYPSLGVSVKAPSHKYGGKLEGLCGDCNKNPADDIRKPNGGKPRDIDDFALSWLYEHLPGGQDREQCHNLEEEICIDLPPEEDPCAQILDATKFGQCLNVQDPSLFLDWCKKDTCGRRPALSCSAIEAYARDCAASGFCVNWRNEYCPAETCPSDQLYEPCATVKQLTCDDINEKGFKGKTTVKKSGVSEGCFCTEGKVLLNNTCVTPKDCEVCDDEGHHPGDVWKKDKCTTCRCEGTSLKCRTQYCPGKETICERGFNPIKVSSKEDECCDKYACVPEPTAGPTCETPQKLVCGPDQVLKLDTKPNGCQTFICECKPEDECEPVDLASDAPLEPGYIREINEDGCCPVIRLTCKKEKCPPPKECPQYYTVKKEEIEGKCCPYYSCEPPKEKCIFETEYTSAKRGGERRLATFERQKVLKSANDTWKDGPCRDCKCTTTSIGTFQAACTETECPPIESQDDFPEYDLVAVPVHGQCCPKIKRNGCKYGGQTYHVGQTWEKEGDHCVHYECVETDTIQKQTTVQTCKKECKLGFKYEEPTKASKECCGICKQVACVIDDVVYEVGEEWSSSDHCTNYFCLNLNGSLQVEAVKVTCPVVSHDDLKDFVHEFVPVEGQCCKKHNVVACKVGEKVHKIGETWPSPDGDKCKTVTCVEKPNKKGLVKQESVETCKKDCAKGWEYKESDTQCCGECVQTHCIVAGELKKPDETWKSEDGCVTYSCDKLGGQLSVSSNHEACPSIEDCPEENVYIKGCCKYCNVTIEAMTLCSPQPMALEKTVGMIEVIRGERTCVNQKAIRDFTECVGTCHSSTFFNLKSGLHESVCSCCQATSYQSLEIELDCDDGSKWNKKVAVPSKCACVHCGGNTPLY</sequence>
<feature type="domain" description="VWFC" evidence="6">
    <location>
        <begin position="471"/>
        <end position="545"/>
    </location>
</feature>
<dbReference type="PROSITE" id="PS01185">
    <property type="entry name" value="CTCK_1"/>
    <property type="match status" value="1"/>
</dbReference>
<dbReference type="InterPro" id="IPR050780">
    <property type="entry name" value="Mucin_vWF_Thrombospondin_sf"/>
</dbReference>
<feature type="domain" description="VWFD" evidence="7">
    <location>
        <begin position="143"/>
        <end position="336"/>
    </location>
</feature>
<evidence type="ECO:0000256" key="4">
    <source>
        <dbReference type="PROSITE-ProRule" id="PRU00039"/>
    </source>
</evidence>
<dbReference type="Pfam" id="PF00094">
    <property type="entry name" value="VWD"/>
    <property type="match status" value="1"/>
</dbReference>
<dbReference type="PANTHER" id="PTHR11339:SF402">
    <property type="entry name" value="VWFD DOMAIN-CONTAINING PROTEIN"/>
    <property type="match status" value="1"/>
</dbReference>
<dbReference type="Gene3D" id="2.10.25.10">
    <property type="entry name" value="Laminin"/>
    <property type="match status" value="2"/>
</dbReference>
<evidence type="ECO:0000313" key="9">
    <source>
        <dbReference type="Proteomes" id="UP000625711"/>
    </source>
</evidence>
<dbReference type="InterPro" id="IPR002919">
    <property type="entry name" value="TIL_dom"/>
</dbReference>
<dbReference type="InterPro" id="IPR036084">
    <property type="entry name" value="Ser_inhib-like_sf"/>
</dbReference>
<dbReference type="Proteomes" id="UP000625711">
    <property type="component" value="Unassembled WGS sequence"/>
</dbReference>
<protein>
    <recommendedName>
        <fullName evidence="10">Hemocytin</fullName>
    </recommendedName>
</protein>
<evidence type="ECO:0000259" key="5">
    <source>
        <dbReference type="PROSITE" id="PS01225"/>
    </source>
</evidence>
<keyword evidence="1" id="KW-0677">Repeat</keyword>
<organism evidence="8 9">
    <name type="scientific">Rhynchophorus ferrugineus</name>
    <name type="common">Red palm weevil</name>
    <name type="synonym">Curculio ferrugineus</name>
    <dbReference type="NCBI Taxonomy" id="354439"/>
    <lineage>
        <taxon>Eukaryota</taxon>
        <taxon>Metazoa</taxon>
        <taxon>Ecdysozoa</taxon>
        <taxon>Arthropoda</taxon>
        <taxon>Hexapoda</taxon>
        <taxon>Insecta</taxon>
        <taxon>Pterygota</taxon>
        <taxon>Neoptera</taxon>
        <taxon>Endopterygota</taxon>
        <taxon>Coleoptera</taxon>
        <taxon>Polyphaga</taxon>
        <taxon>Cucujiformia</taxon>
        <taxon>Curculionidae</taxon>
        <taxon>Dryophthorinae</taxon>
        <taxon>Rhynchophorus</taxon>
    </lineage>
</organism>
<reference evidence="8" key="1">
    <citation type="submission" date="2020-08" db="EMBL/GenBank/DDBJ databases">
        <title>Genome sequencing and assembly of the red palm weevil Rhynchophorus ferrugineus.</title>
        <authorList>
            <person name="Dias G.B."/>
            <person name="Bergman C.M."/>
            <person name="Manee M."/>
        </authorList>
    </citation>
    <scope>NUCLEOTIDE SEQUENCE</scope>
    <source>
        <strain evidence="8">AA-2017</strain>
        <tissue evidence="8">Whole larva</tissue>
    </source>
</reference>
<evidence type="ECO:0000259" key="7">
    <source>
        <dbReference type="PROSITE" id="PS51233"/>
    </source>
</evidence>
<dbReference type="InterPro" id="IPR001846">
    <property type="entry name" value="VWF_type-D"/>
</dbReference>
<dbReference type="OrthoDB" id="6262482at2759"/>
<dbReference type="AlphaFoldDB" id="A0A834ME28"/>
<evidence type="ECO:0000256" key="2">
    <source>
        <dbReference type="ARBA" id="ARBA00023157"/>
    </source>
</evidence>
<dbReference type="InterPro" id="IPR006207">
    <property type="entry name" value="Cys_knot_C"/>
</dbReference>
<evidence type="ECO:0000259" key="6">
    <source>
        <dbReference type="PROSITE" id="PS50184"/>
    </source>
</evidence>
<proteinExistence type="predicted"/>
<dbReference type="SMART" id="SM00214">
    <property type="entry name" value="VWC"/>
    <property type="match status" value="6"/>
</dbReference>
<dbReference type="PROSITE" id="PS51233">
    <property type="entry name" value="VWFD"/>
    <property type="match status" value="1"/>
</dbReference>
<dbReference type="PROSITE" id="PS01225">
    <property type="entry name" value="CTCK_2"/>
    <property type="match status" value="1"/>
</dbReference>
<dbReference type="InterPro" id="IPR014853">
    <property type="entry name" value="VWF/SSPO/ZAN-like_Cys-rich_dom"/>
</dbReference>
<evidence type="ECO:0000256" key="1">
    <source>
        <dbReference type="ARBA" id="ARBA00022737"/>
    </source>
</evidence>
<feature type="domain" description="CTCK" evidence="5">
    <location>
        <begin position="1033"/>
        <end position="1128"/>
    </location>
</feature>
<dbReference type="SUPFAM" id="SSF57603">
    <property type="entry name" value="FnI-like domain"/>
    <property type="match status" value="2"/>
</dbReference>
<dbReference type="SMART" id="SM00216">
    <property type="entry name" value="VWD"/>
    <property type="match status" value="1"/>
</dbReference>
<evidence type="ECO:0008006" key="10">
    <source>
        <dbReference type="Google" id="ProtNLM"/>
    </source>
</evidence>
<accession>A0A834ME28</accession>
<evidence type="ECO:0000256" key="3">
    <source>
        <dbReference type="ARBA" id="ARBA00023180"/>
    </source>
</evidence>
<dbReference type="SMART" id="SM00832">
    <property type="entry name" value="C8"/>
    <property type="match status" value="2"/>
</dbReference>
<dbReference type="SUPFAM" id="SSF57567">
    <property type="entry name" value="Serine protease inhibitors"/>
    <property type="match status" value="2"/>
</dbReference>
<comment type="caution">
    <text evidence="8">The sequence shown here is derived from an EMBL/GenBank/DDBJ whole genome shotgun (WGS) entry which is preliminary data.</text>
</comment>
<dbReference type="PROSITE" id="PS50184">
    <property type="entry name" value="VWFC_2"/>
    <property type="match status" value="1"/>
</dbReference>